<feature type="domain" description="Thioredoxin" evidence="9">
    <location>
        <begin position="1"/>
        <end position="105"/>
    </location>
</feature>
<keyword evidence="11" id="KW-1185">Reference proteome</keyword>
<dbReference type="Pfam" id="PF00085">
    <property type="entry name" value="Thioredoxin"/>
    <property type="match status" value="1"/>
</dbReference>
<dbReference type="Proteomes" id="UP000776252">
    <property type="component" value="Unassembled WGS sequence"/>
</dbReference>
<dbReference type="InterPro" id="IPR013766">
    <property type="entry name" value="Thioredoxin_domain"/>
</dbReference>
<keyword evidence="6" id="KW-0676">Redox-active center</keyword>
<evidence type="ECO:0000259" key="9">
    <source>
        <dbReference type="PROSITE" id="PS51352"/>
    </source>
</evidence>
<keyword evidence="4" id="KW-0249">Electron transport</keyword>
<dbReference type="CDD" id="cd02947">
    <property type="entry name" value="TRX_family"/>
    <property type="match status" value="1"/>
</dbReference>
<dbReference type="RefSeq" id="WP_216150182.1">
    <property type="nucleotide sequence ID" value="NZ_JAHLDV010000034.1"/>
</dbReference>
<evidence type="ECO:0000256" key="8">
    <source>
        <dbReference type="PIRNR" id="PIRNR000077"/>
    </source>
</evidence>
<dbReference type="EMBL" id="JAHLDV010000034">
    <property type="protein sequence ID" value="MBU3160750.1"/>
    <property type="molecule type" value="Genomic_DNA"/>
</dbReference>
<evidence type="ECO:0000256" key="2">
    <source>
        <dbReference type="ARBA" id="ARBA00020570"/>
    </source>
</evidence>
<dbReference type="PIRSF" id="PIRSF000077">
    <property type="entry name" value="Thioredoxin"/>
    <property type="match status" value="1"/>
</dbReference>
<proteinExistence type="inferred from homology"/>
<accession>A0ABS6BWC8</accession>
<evidence type="ECO:0000313" key="11">
    <source>
        <dbReference type="Proteomes" id="UP000776252"/>
    </source>
</evidence>
<evidence type="ECO:0000313" key="10">
    <source>
        <dbReference type="EMBL" id="MBU3160750.1"/>
    </source>
</evidence>
<evidence type="ECO:0000256" key="6">
    <source>
        <dbReference type="ARBA" id="ARBA00023284"/>
    </source>
</evidence>
<evidence type="ECO:0000256" key="5">
    <source>
        <dbReference type="ARBA" id="ARBA00023157"/>
    </source>
</evidence>
<organism evidence="10 11">
    <name type="scientific">Clostridium frigoris</name>
    <dbReference type="NCBI Taxonomy" id="205327"/>
    <lineage>
        <taxon>Bacteria</taxon>
        <taxon>Bacillati</taxon>
        <taxon>Bacillota</taxon>
        <taxon>Clostridia</taxon>
        <taxon>Eubacteriales</taxon>
        <taxon>Clostridiaceae</taxon>
        <taxon>Clostridium</taxon>
    </lineage>
</organism>
<dbReference type="InterPro" id="IPR005746">
    <property type="entry name" value="Thioredoxin"/>
</dbReference>
<evidence type="ECO:0000256" key="1">
    <source>
        <dbReference type="ARBA" id="ARBA00008987"/>
    </source>
</evidence>
<dbReference type="PROSITE" id="PS51352">
    <property type="entry name" value="THIOREDOXIN_2"/>
    <property type="match status" value="1"/>
</dbReference>
<keyword evidence="3" id="KW-0813">Transport</keyword>
<dbReference type="PANTHER" id="PTHR45663">
    <property type="entry name" value="GEO12009P1"/>
    <property type="match status" value="1"/>
</dbReference>
<reference evidence="10 11" key="1">
    <citation type="submission" date="2021-06" db="EMBL/GenBank/DDBJ databases">
        <title>Clostridia strains as spoilage organisms.</title>
        <authorList>
            <person name="Wambui J."/>
            <person name="Stephan R."/>
            <person name="Stevens M.J.A."/>
        </authorList>
    </citation>
    <scope>NUCLEOTIDE SEQUENCE [LARGE SCALE GENOMIC DNA]</scope>
    <source>
        <strain evidence="10 11">DSM 14204</strain>
    </source>
</reference>
<comment type="caution">
    <text evidence="10">The sequence shown here is derived from an EMBL/GenBank/DDBJ whole genome shotgun (WGS) entry which is preliminary data.</text>
</comment>
<sequence>MIKAINDKSFQSEVDSSDIAVVVDFWAPWCGPCKMLAPVMEQLDKEYAGKIKFVKVDIDKNPEISSKYNISSIPTIMVFKNNVVEDKLVGFSPKKVLGDKLKKYV</sequence>
<keyword evidence="5" id="KW-1015">Disulfide bond</keyword>
<dbReference type="InterPro" id="IPR017937">
    <property type="entry name" value="Thioredoxin_CS"/>
</dbReference>
<gene>
    <name evidence="10" type="primary">trxA</name>
    <name evidence="10" type="ORF">KPL37_13460</name>
</gene>
<evidence type="ECO:0000256" key="4">
    <source>
        <dbReference type="ARBA" id="ARBA00022982"/>
    </source>
</evidence>
<evidence type="ECO:0000256" key="3">
    <source>
        <dbReference type="ARBA" id="ARBA00022448"/>
    </source>
</evidence>
<evidence type="ECO:0000256" key="7">
    <source>
        <dbReference type="NCBIfam" id="TIGR01068"/>
    </source>
</evidence>
<dbReference type="PANTHER" id="PTHR45663:SF11">
    <property type="entry name" value="GEO12009P1"/>
    <property type="match status" value="1"/>
</dbReference>
<dbReference type="NCBIfam" id="TIGR01068">
    <property type="entry name" value="thioredoxin"/>
    <property type="match status" value="1"/>
</dbReference>
<comment type="similarity">
    <text evidence="1 8">Belongs to the thioredoxin family.</text>
</comment>
<dbReference type="PROSITE" id="PS00194">
    <property type="entry name" value="THIOREDOXIN_1"/>
    <property type="match status" value="1"/>
</dbReference>
<name>A0ABS6BWC8_9CLOT</name>
<protein>
    <recommendedName>
        <fullName evidence="2 7">Thioredoxin</fullName>
    </recommendedName>
</protein>